<dbReference type="InterPro" id="IPR006620">
    <property type="entry name" value="Pro_4_hyd_alph"/>
</dbReference>
<evidence type="ECO:0000256" key="2">
    <source>
        <dbReference type="ARBA" id="ARBA00022964"/>
    </source>
</evidence>
<dbReference type="EMBL" id="JAQGEF010000053">
    <property type="protein sequence ID" value="MDA3616849.1"/>
    <property type="molecule type" value="Genomic_DNA"/>
</dbReference>
<dbReference type="InterPro" id="IPR044862">
    <property type="entry name" value="Pro_4_hyd_alph_FE2OG_OXY"/>
</dbReference>
<organism evidence="5 6">
    <name type="scientific">Polluticaenibacter yanchengensis</name>
    <dbReference type="NCBI Taxonomy" id="3014562"/>
    <lineage>
        <taxon>Bacteria</taxon>
        <taxon>Pseudomonadati</taxon>
        <taxon>Bacteroidota</taxon>
        <taxon>Chitinophagia</taxon>
        <taxon>Chitinophagales</taxon>
        <taxon>Chitinophagaceae</taxon>
        <taxon>Polluticaenibacter</taxon>
    </lineage>
</organism>
<dbReference type="InterPro" id="IPR051842">
    <property type="entry name" value="uS12_prolyl_hydroxylase"/>
</dbReference>
<evidence type="ECO:0000313" key="5">
    <source>
        <dbReference type="EMBL" id="MDA3616849.1"/>
    </source>
</evidence>
<dbReference type="PANTHER" id="PTHR12117">
    <property type="entry name" value="HISTONE ACETYLTRANSFERASE COMPLEX"/>
    <property type="match status" value="1"/>
</dbReference>
<evidence type="ECO:0000256" key="1">
    <source>
        <dbReference type="ARBA" id="ARBA00001961"/>
    </source>
</evidence>
<dbReference type="PANTHER" id="PTHR12117:SF0">
    <property type="entry name" value="PROLYL 3-HYDROXYLASE OGFOD1"/>
    <property type="match status" value="1"/>
</dbReference>
<dbReference type="Proteomes" id="UP001210231">
    <property type="component" value="Unassembled WGS sequence"/>
</dbReference>
<evidence type="ECO:0000256" key="3">
    <source>
        <dbReference type="ARBA" id="ARBA00023002"/>
    </source>
</evidence>
<dbReference type="SMART" id="SM00702">
    <property type="entry name" value="P4Hc"/>
    <property type="match status" value="1"/>
</dbReference>
<keyword evidence="2" id="KW-0223">Dioxygenase</keyword>
<keyword evidence="3" id="KW-0560">Oxidoreductase</keyword>
<evidence type="ECO:0000259" key="4">
    <source>
        <dbReference type="SMART" id="SM00702"/>
    </source>
</evidence>
<accession>A0ABT4UPV5</accession>
<dbReference type="Gene3D" id="2.60.120.620">
    <property type="entry name" value="q2cbj1_9rhob like domain"/>
    <property type="match status" value="1"/>
</dbReference>
<protein>
    <submittedName>
        <fullName evidence="5">2OG-Fe(II) oxygenase</fullName>
    </submittedName>
</protein>
<reference evidence="5 6" key="1">
    <citation type="submission" date="2022-12" db="EMBL/GenBank/DDBJ databases">
        <title>Chitinophagaceae gen. sp. nov., a new member of the family Chitinophagaceae, isolated from soil in a chemical factory.</title>
        <authorList>
            <person name="Ke Z."/>
        </authorList>
    </citation>
    <scope>NUCLEOTIDE SEQUENCE [LARGE SCALE GENOMIC DNA]</scope>
    <source>
        <strain evidence="5 6">LY-5</strain>
    </source>
</reference>
<name>A0ABT4UPV5_9BACT</name>
<keyword evidence="6" id="KW-1185">Reference proteome</keyword>
<dbReference type="Pfam" id="PF13640">
    <property type="entry name" value="2OG-FeII_Oxy_3"/>
    <property type="match status" value="1"/>
</dbReference>
<feature type="domain" description="Prolyl 4-hydroxylase alpha subunit" evidence="4">
    <location>
        <begin position="28"/>
        <end position="216"/>
    </location>
</feature>
<gene>
    <name evidence="5" type="ORF">O3P16_18740</name>
</gene>
<evidence type="ECO:0000313" key="6">
    <source>
        <dbReference type="Proteomes" id="UP001210231"/>
    </source>
</evidence>
<comment type="cofactor">
    <cofactor evidence="1">
        <name>L-ascorbate</name>
        <dbReference type="ChEBI" id="CHEBI:38290"/>
    </cofactor>
</comment>
<comment type="caution">
    <text evidence="5">The sequence shown here is derived from an EMBL/GenBank/DDBJ whole genome shotgun (WGS) entry which is preliminary data.</text>
</comment>
<sequence>MNILNEAYRDLTFIAERNAGNYQQAHPFPYIYFDNFFDESFLNTVLSEFPDLRTVNASSYNSPTELKLASKGEGQFSPSAKQLAYFLNSEPFLKFLNTLTGINETLLPDPYFQGGGYHEIKKGGYLKIHADFNKHQATQLDRRINVLVYLNKDWMPEYGGDFELWDESMQKKEVGIAPLFNRMAIFSTTSLSYHGHPDALNCPDDRSRKSFALYYYTNGRPENETIAFKDMHGTIFKDRKGVEADKSMKRFTAFACVLKNVMPPFIFNGIRRIFIKD</sequence>
<proteinExistence type="predicted"/>
<dbReference type="RefSeq" id="WP_407033178.1">
    <property type="nucleotide sequence ID" value="NZ_JAQGEF010000053.1"/>
</dbReference>